<accession>A0A229S696</accession>
<evidence type="ECO:0000313" key="2">
    <source>
        <dbReference type="Proteomes" id="UP000215563"/>
    </source>
</evidence>
<keyword evidence="2" id="KW-1185">Reference proteome</keyword>
<sequence length="130" mass="15025">MASTYTSLETEFTPVGAHQDWWPREAMKSITPYPTQWVKIAELTPGPVSDVRQCALIPLADVPDELARPHSRVFHVGQVEIFDRRGFHDGLLDLFGGRAEFFCHLRWAASVAEPSIEWAWPFLWYWRAVR</sequence>
<protein>
    <submittedName>
        <fullName evidence="1">Uncharacterized protein</fullName>
    </submittedName>
</protein>
<comment type="caution">
    <text evidence="1">The sequence shown here is derived from an EMBL/GenBank/DDBJ whole genome shotgun (WGS) entry which is preliminary data.</text>
</comment>
<proteinExistence type="predicted"/>
<organism evidence="1 2">
    <name type="scientific">Amycolatopsis alba DSM 44262</name>
    <dbReference type="NCBI Taxonomy" id="1125972"/>
    <lineage>
        <taxon>Bacteria</taxon>
        <taxon>Bacillati</taxon>
        <taxon>Actinomycetota</taxon>
        <taxon>Actinomycetes</taxon>
        <taxon>Pseudonocardiales</taxon>
        <taxon>Pseudonocardiaceae</taxon>
        <taxon>Amycolatopsis</taxon>
    </lineage>
</organism>
<evidence type="ECO:0000313" key="1">
    <source>
        <dbReference type="EMBL" id="OXM54457.1"/>
    </source>
</evidence>
<dbReference type="AlphaFoldDB" id="A0A229S696"/>
<name>A0A229S696_AMYAL</name>
<dbReference type="EMBL" id="NMQU01000013">
    <property type="protein sequence ID" value="OXM54457.1"/>
    <property type="molecule type" value="Genomic_DNA"/>
</dbReference>
<dbReference type="Proteomes" id="UP000215563">
    <property type="component" value="Unassembled WGS sequence"/>
</dbReference>
<gene>
    <name evidence="1" type="ORF">CFP75_05155</name>
</gene>
<reference evidence="1 2" key="1">
    <citation type="submission" date="2017-07" db="EMBL/GenBank/DDBJ databases">
        <title>Amycolatopsis alba DSM 44262 Genome sequencing and assembly.</title>
        <authorList>
            <person name="Kaur N."/>
            <person name="Mayilraj S."/>
        </authorList>
    </citation>
    <scope>NUCLEOTIDE SEQUENCE [LARGE SCALE GENOMIC DNA]</scope>
    <source>
        <strain evidence="1 2">DSM 44262</strain>
    </source>
</reference>